<protein>
    <submittedName>
        <fullName evidence="2">Uncharacterized protein</fullName>
    </submittedName>
</protein>
<organism evidence="2 3">
    <name type="scientific">Mobiluncus curtisii</name>
    <dbReference type="NCBI Taxonomy" id="2051"/>
    <lineage>
        <taxon>Bacteria</taxon>
        <taxon>Bacillati</taxon>
        <taxon>Actinomycetota</taxon>
        <taxon>Actinomycetes</taxon>
        <taxon>Actinomycetales</taxon>
        <taxon>Actinomycetaceae</taxon>
        <taxon>Mobiluncus</taxon>
    </lineage>
</organism>
<gene>
    <name evidence="2" type="ORF">NCTC11820_02160</name>
</gene>
<evidence type="ECO:0000313" key="2">
    <source>
        <dbReference type="EMBL" id="SQC02272.1"/>
    </source>
</evidence>
<feature type="region of interest" description="Disordered" evidence="1">
    <location>
        <begin position="1"/>
        <end position="25"/>
    </location>
</feature>
<accession>A0A2X3BF86</accession>
<reference evidence="2 3" key="1">
    <citation type="submission" date="2018-06" db="EMBL/GenBank/DDBJ databases">
        <authorList>
            <consortium name="Pathogen Informatics"/>
            <person name="Doyle S."/>
        </authorList>
    </citation>
    <scope>NUCLEOTIDE SEQUENCE [LARGE SCALE GENOMIC DNA]</scope>
    <source>
        <strain evidence="2 3">NCTC11820</strain>
    </source>
</reference>
<proteinExistence type="predicted"/>
<evidence type="ECO:0000256" key="1">
    <source>
        <dbReference type="SAM" id="MobiDB-lite"/>
    </source>
</evidence>
<dbReference type="AlphaFoldDB" id="A0A2X3BF86"/>
<name>A0A2X3BF86_9ACTO</name>
<dbReference type="Proteomes" id="UP000250245">
    <property type="component" value="Unassembled WGS sequence"/>
</dbReference>
<dbReference type="EMBL" id="UASJ01000014">
    <property type="protein sequence ID" value="SQC02272.1"/>
    <property type="molecule type" value="Genomic_DNA"/>
</dbReference>
<evidence type="ECO:0000313" key="3">
    <source>
        <dbReference type="Proteomes" id="UP000250245"/>
    </source>
</evidence>
<sequence>MKQPVRIGSHTSGPRGETQRLGRGELGHVAYPAQLRWKRDVVRDAIRRNGSSELLAELDQAHPGWEVESSGSEPGRTRVSFTGLRRRGAGHV</sequence>
<feature type="region of interest" description="Disordered" evidence="1">
    <location>
        <begin position="62"/>
        <end position="92"/>
    </location>
</feature>